<dbReference type="Proteomes" id="UP000219440">
    <property type="component" value="Unassembled WGS sequence"/>
</dbReference>
<evidence type="ECO:0000313" key="1">
    <source>
        <dbReference type="EMBL" id="SOE66447.1"/>
    </source>
</evidence>
<dbReference type="RefSeq" id="WP_097060816.1">
    <property type="nucleotide sequence ID" value="NZ_BMLC01000001.1"/>
</dbReference>
<gene>
    <name evidence="1" type="ORF">SAMN06296378_1735</name>
</gene>
<name>A0A2C8ZMS3_9MICO</name>
<keyword evidence="2" id="KW-1185">Reference proteome</keyword>
<evidence type="ECO:0000313" key="2">
    <source>
        <dbReference type="Proteomes" id="UP000219440"/>
    </source>
</evidence>
<dbReference type="EMBL" id="OCST01000003">
    <property type="protein sequence ID" value="SOE66447.1"/>
    <property type="molecule type" value="Genomic_DNA"/>
</dbReference>
<reference evidence="1 2" key="1">
    <citation type="submission" date="2017-09" db="EMBL/GenBank/DDBJ databases">
        <authorList>
            <person name="Ehlers B."/>
            <person name="Leendertz F.H."/>
        </authorList>
    </citation>
    <scope>NUCLEOTIDE SEQUENCE [LARGE SCALE GENOMIC DNA]</scope>
    <source>
        <strain evidence="1 2">CGMCC 1.05381</strain>
    </source>
</reference>
<dbReference type="OrthoDB" id="5120099at2"/>
<proteinExistence type="predicted"/>
<dbReference type="AlphaFoldDB" id="A0A2C8ZMS3"/>
<protein>
    <submittedName>
        <fullName evidence="1">Uncharacterized protein</fullName>
    </submittedName>
</protein>
<accession>A0A2C8ZMS3</accession>
<organism evidence="1 2">
    <name type="scientific">Salinibacterium xinjiangense</name>
    <dbReference type="NCBI Taxonomy" id="386302"/>
    <lineage>
        <taxon>Bacteria</taxon>
        <taxon>Bacillati</taxon>
        <taxon>Actinomycetota</taxon>
        <taxon>Actinomycetes</taxon>
        <taxon>Micrococcales</taxon>
        <taxon>Microbacteriaceae</taxon>
        <taxon>Salinibacterium</taxon>
    </lineage>
</organism>
<sequence>MTHHWRPSDHLERALGRNEWLLIHRGNQLGRIEYGRVAHRPAFRSVTRPDLHTGVEATVGYAWALETACDRLWDWSVRVRAATTANPPPPKEKLSMAAWPWPPIRISDTEWVVMRNSASHPKAVIRRMEADPGHPPFFRAVSWAQVSSDRRLIGYFPSLESADLAILEDAPQLITHGPTGPSRP</sequence>